<sequence length="435" mass="49658">MRLVSSEAEGLEIPFSKEEVFATLTILGKDKAPSPDGFTMAFWLFCWDVVKIEIVGFLREFHERGRFVKSLNATFLVLVPKKGDAEDLKDFRPINLVANLYKLLVKVLANRIKKMMGKVISGSQNAFVKGRQILDAILIANEAVNLRLKDNVGGVLWLKINLEKSELIPVSRVHDTKVLALELGCKVGGLPSCYLGLPLGAPFKSMVLWDGVEERFRRRLAMWKRQYVSKGGRLTLIQSTLSSMPIYFMSFFYLPRKARLRLEKIQRDFLWGGGTLVQKPHLVSGIGGMPMKERLFGGESSVTSMVKRRGDGALEKLAYQVGSGQRVRFWTDKWCGDEPICESFPSFFSIFLSKNAWVSEVWNPVGDGDGWTPLFAMAFKDWEIEVVEHFLHKIQAFRVQRKEEDKSVLDSIKVWRFLSQVSLFYFGAWRFFFVP</sequence>
<dbReference type="EMBL" id="QGNW01001623">
    <property type="protein sequence ID" value="RVW34823.1"/>
    <property type="molecule type" value="Genomic_DNA"/>
</dbReference>
<organism evidence="1 2">
    <name type="scientific">Vitis vinifera</name>
    <name type="common">Grape</name>
    <dbReference type="NCBI Taxonomy" id="29760"/>
    <lineage>
        <taxon>Eukaryota</taxon>
        <taxon>Viridiplantae</taxon>
        <taxon>Streptophyta</taxon>
        <taxon>Embryophyta</taxon>
        <taxon>Tracheophyta</taxon>
        <taxon>Spermatophyta</taxon>
        <taxon>Magnoliopsida</taxon>
        <taxon>eudicotyledons</taxon>
        <taxon>Gunneridae</taxon>
        <taxon>Pentapetalae</taxon>
        <taxon>rosids</taxon>
        <taxon>Vitales</taxon>
        <taxon>Vitaceae</taxon>
        <taxon>Viteae</taxon>
        <taxon>Vitis</taxon>
    </lineage>
</organism>
<dbReference type="Proteomes" id="UP000288805">
    <property type="component" value="Unassembled WGS sequence"/>
</dbReference>
<dbReference type="PANTHER" id="PTHR33116">
    <property type="entry name" value="REVERSE TRANSCRIPTASE ZINC-BINDING DOMAIN-CONTAINING PROTEIN-RELATED-RELATED"/>
    <property type="match status" value="1"/>
</dbReference>
<dbReference type="AlphaFoldDB" id="A0A438DH92"/>
<gene>
    <name evidence="1" type="primary">YTX2_6</name>
    <name evidence="1" type="ORF">CK203_077982</name>
</gene>
<reference evidence="1 2" key="1">
    <citation type="journal article" date="2018" name="PLoS Genet.">
        <title>Population sequencing reveals clonal diversity and ancestral inbreeding in the grapevine cultivar Chardonnay.</title>
        <authorList>
            <person name="Roach M.J."/>
            <person name="Johnson D.L."/>
            <person name="Bohlmann J."/>
            <person name="van Vuuren H.J."/>
            <person name="Jones S.J."/>
            <person name="Pretorius I.S."/>
            <person name="Schmidt S.A."/>
            <person name="Borneman A.R."/>
        </authorList>
    </citation>
    <scope>NUCLEOTIDE SEQUENCE [LARGE SCALE GENOMIC DNA]</scope>
    <source>
        <strain evidence="2">cv. Chardonnay</strain>
        <tissue evidence="1">Leaf</tissue>
    </source>
</reference>
<proteinExistence type="predicted"/>
<comment type="caution">
    <text evidence="1">The sequence shown here is derived from an EMBL/GenBank/DDBJ whole genome shotgun (WGS) entry which is preliminary data.</text>
</comment>
<name>A0A438DH92_VITVI</name>
<evidence type="ECO:0000313" key="2">
    <source>
        <dbReference type="Proteomes" id="UP000288805"/>
    </source>
</evidence>
<dbReference type="PANTHER" id="PTHR33116:SF78">
    <property type="entry name" value="OS12G0587133 PROTEIN"/>
    <property type="match status" value="1"/>
</dbReference>
<protein>
    <submittedName>
        <fullName evidence="1">Transposon TX1 uncharacterized 149 kDa protein</fullName>
    </submittedName>
</protein>
<evidence type="ECO:0000313" key="1">
    <source>
        <dbReference type="EMBL" id="RVW34823.1"/>
    </source>
</evidence>
<accession>A0A438DH92</accession>